<proteinExistence type="predicted"/>
<sequence>MKRGISMSVPTIQGTVEKDHEDEVVYWKAWMAKQKILKWLMVTYKKSFQNLFRMLMAIKDLNPRAIVTWDYKIVDNIKIK</sequence>
<evidence type="ECO:0000313" key="1">
    <source>
        <dbReference type="EMBL" id="KAJ7006815.1"/>
    </source>
</evidence>
<reference evidence="1" key="1">
    <citation type="journal article" date="2023" name="Mol. Ecol. Resour.">
        <title>Chromosome-level genome assembly of a triploid poplar Populus alba 'Berolinensis'.</title>
        <authorList>
            <person name="Chen S."/>
            <person name="Yu Y."/>
            <person name="Wang X."/>
            <person name="Wang S."/>
            <person name="Zhang T."/>
            <person name="Zhou Y."/>
            <person name="He R."/>
            <person name="Meng N."/>
            <person name="Wang Y."/>
            <person name="Liu W."/>
            <person name="Liu Z."/>
            <person name="Liu J."/>
            <person name="Guo Q."/>
            <person name="Huang H."/>
            <person name="Sederoff R.R."/>
            <person name="Wang G."/>
            <person name="Qu G."/>
            <person name="Chen S."/>
        </authorList>
    </citation>
    <scope>NUCLEOTIDE SEQUENCE</scope>
    <source>
        <strain evidence="1">SC-2020</strain>
    </source>
</reference>
<dbReference type="EMBL" id="JAQIZT010000002">
    <property type="protein sequence ID" value="KAJ7006815.1"/>
    <property type="molecule type" value="Genomic_DNA"/>
</dbReference>
<dbReference type="Proteomes" id="UP001164929">
    <property type="component" value="Chromosome 2"/>
</dbReference>
<dbReference type="AlphaFoldDB" id="A0AAD6WBM0"/>
<gene>
    <name evidence="1" type="ORF">NC653_006002</name>
</gene>
<evidence type="ECO:0000313" key="2">
    <source>
        <dbReference type="Proteomes" id="UP001164929"/>
    </source>
</evidence>
<keyword evidence="2" id="KW-1185">Reference proteome</keyword>
<comment type="caution">
    <text evidence="1">The sequence shown here is derived from an EMBL/GenBank/DDBJ whole genome shotgun (WGS) entry which is preliminary data.</text>
</comment>
<accession>A0AAD6WBM0</accession>
<organism evidence="1 2">
    <name type="scientific">Populus alba x Populus x berolinensis</name>
    <dbReference type="NCBI Taxonomy" id="444605"/>
    <lineage>
        <taxon>Eukaryota</taxon>
        <taxon>Viridiplantae</taxon>
        <taxon>Streptophyta</taxon>
        <taxon>Embryophyta</taxon>
        <taxon>Tracheophyta</taxon>
        <taxon>Spermatophyta</taxon>
        <taxon>Magnoliopsida</taxon>
        <taxon>eudicotyledons</taxon>
        <taxon>Gunneridae</taxon>
        <taxon>Pentapetalae</taxon>
        <taxon>rosids</taxon>
        <taxon>fabids</taxon>
        <taxon>Malpighiales</taxon>
        <taxon>Salicaceae</taxon>
        <taxon>Saliceae</taxon>
        <taxon>Populus</taxon>
    </lineage>
</organism>
<protein>
    <submittedName>
        <fullName evidence="1">Uncharacterized protein</fullName>
    </submittedName>
</protein>
<name>A0AAD6WBM0_9ROSI</name>